<feature type="transmembrane region" description="Helical" evidence="1">
    <location>
        <begin position="28"/>
        <end position="46"/>
    </location>
</feature>
<keyword evidence="1" id="KW-0472">Membrane</keyword>
<evidence type="ECO:0000256" key="1">
    <source>
        <dbReference type="SAM" id="Phobius"/>
    </source>
</evidence>
<proteinExistence type="predicted"/>
<dbReference type="PANTHER" id="PTHR33640">
    <property type="entry name" value="TRANSMEMBRANE PROTEIN"/>
    <property type="match status" value="1"/>
</dbReference>
<sequence length="251" mass="29056">MDMFNFDIVKSEKAKAIFQYNLLKTFQTLFRVTELCLVIILVSWTSSRLPFALKLSGEYFRQLMSILFNPFSIFIIGNIIVLCLLFKSGHLTTHHSPITITNYENNEVCKKIFIENSFLNPINGEYEIMVPEDEVEEVVFEDKETIYEETSHVKVLEHAHNEVLKNHGVEKNLLRVQSEKMERVVNISGKLRRSKTENRGEAAAAMKEEEEVHVFDELSNEEFQSAIETFIAKQVKFHKAEKLAIVLHSQA</sequence>
<dbReference type="PANTHER" id="PTHR33640:SF3">
    <property type="entry name" value="DUF4408 DOMAIN-CONTAINING PROTEIN"/>
    <property type="match status" value="1"/>
</dbReference>
<accession>A0AAV3QBG4</accession>
<evidence type="ECO:0000313" key="2">
    <source>
        <dbReference type="EMBL" id="GAA0160546.1"/>
    </source>
</evidence>
<keyword evidence="1" id="KW-1133">Transmembrane helix</keyword>
<reference evidence="2 3" key="1">
    <citation type="submission" date="2024-01" db="EMBL/GenBank/DDBJ databases">
        <title>The complete chloroplast genome sequence of Lithospermum erythrorhizon: insights into the phylogenetic relationship among Boraginaceae species and the maternal lineages of purple gromwells.</title>
        <authorList>
            <person name="Okada T."/>
            <person name="Watanabe K."/>
        </authorList>
    </citation>
    <scope>NUCLEOTIDE SEQUENCE [LARGE SCALE GENOMIC DNA]</scope>
</reference>
<dbReference type="EMBL" id="BAABME010003915">
    <property type="protein sequence ID" value="GAA0160546.1"/>
    <property type="molecule type" value="Genomic_DNA"/>
</dbReference>
<evidence type="ECO:0008006" key="4">
    <source>
        <dbReference type="Google" id="ProtNLM"/>
    </source>
</evidence>
<organism evidence="2 3">
    <name type="scientific">Lithospermum erythrorhizon</name>
    <name type="common">Purple gromwell</name>
    <name type="synonym">Lithospermum officinale var. erythrorhizon</name>
    <dbReference type="NCBI Taxonomy" id="34254"/>
    <lineage>
        <taxon>Eukaryota</taxon>
        <taxon>Viridiplantae</taxon>
        <taxon>Streptophyta</taxon>
        <taxon>Embryophyta</taxon>
        <taxon>Tracheophyta</taxon>
        <taxon>Spermatophyta</taxon>
        <taxon>Magnoliopsida</taxon>
        <taxon>eudicotyledons</taxon>
        <taxon>Gunneridae</taxon>
        <taxon>Pentapetalae</taxon>
        <taxon>asterids</taxon>
        <taxon>lamiids</taxon>
        <taxon>Boraginales</taxon>
        <taxon>Boraginaceae</taxon>
        <taxon>Boraginoideae</taxon>
        <taxon>Lithospermeae</taxon>
        <taxon>Lithospermum</taxon>
    </lineage>
</organism>
<dbReference type="Proteomes" id="UP001454036">
    <property type="component" value="Unassembled WGS sequence"/>
</dbReference>
<protein>
    <recommendedName>
        <fullName evidence="4">DUF4408 domain-containing protein</fullName>
    </recommendedName>
</protein>
<gene>
    <name evidence="2" type="ORF">LIER_17080</name>
</gene>
<name>A0AAV3QBG4_LITER</name>
<keyword evidence="3" id="KW-1185">Reference proteome</keyword>
<feature type="transmembrane region" description="Helical" evidence="1">
    <location>
        <begin position="66"/>
        <end position="86"/>
    </location>
</feature>
<evidence type="ECO:0000313" key="3">
    <source>
        <dbReference type="Proteomes" id="UP001454036"/>
    </source>
</evidence>
<dbReference type="AlphaFoldDB" id="A0AAV3QBG4"/>
<keyword evidence="1" id="KW-0812">Transmembrane</keyword>
<comment type="caution">
    <text evidence="2">The sequence shown here is derived from an EMBL/GenBank/DDBJ whole genome shotgun (WGS) entry which is preliminary data.</text>
</comment>